<name>A0A6A6SMH3_9PLEO</name>
<accession>A0A6A6SMH3</accession>
<sequence length="127" mass="15342">MLQEIGTWKMPRVREGDTRSDWIECCEYLRALPNLHSLRMDLTIWYGWYDWEERHGPFEVDDDFIFGVLKPLKDIKVHFFEVELNITARPRDGEMDEVFCALGDVNFTWYKKMREVRYSVLRKIKGC</sequence>
<proteinExistence type="predicted"/>
<evidence type="ECO:0000313" key="1">
    <source>
        <dbReference type="EMBL" id="KAF2648167.1"/>
    </source>
</evidence>
<dbReference type="Proteomes" id="UP000799324">
    <property type="component" value="Unassembled WGS sequence"/>
</dbReference>
<dbReference type="AlphaFoldDB" id="A0A6A6SMH3"/>
<reference evidence="1" key="1">
    <citation type="journal article" date="2020" name="Stud. Mycol.">
        <title>101 Dothideomycetes genomes: a test case for predicting lifestyles and emergence of pathogens.</title>
        <authorList>
            <person name="Haridas S."/>
            <person name="Albert R."/>
            <person name="Binder M."/>
            <person name="Bloem J."/>
            <person name="Labutti K."/>
            <person name="Salamov A."/>
            <person name="Andreopoulos B."/>
            <person name="Baker S."/>
            <person name="Barry K."/>
            <person name="Bills G."/>
            <person name="Bluhm B."/>
            <person name="Cannon C."/>
            <person name="Castanera R."/>
            <person name="Culley D."/>
            <person name="Daum C."/>
            <person name="Ezra D."/>
            <person name="Gonzalez J."/>
            <person name="Henrissat B."/>
            <person name="Kuo A."/>
            <person name="Liang C."/>
            <person name="Lipzen A."/>
            <person name="Lutzoni F."/>
            <person name="Magnuson J."/>
            <person name="Mondo S."/>
            <person name="Nolan M."/>
            <person name="Ohm R."/>
            <person name="Pangilinan J."/>
            <person name="Park H.-J."/>
            <person name="Ramirez L."/>
            <person name="Alfaro M."/>
            <person name="Sun H."/>
            <person name="Tritt A."/>
            <person name="Yoshinaga Y."/>
            <person name="Zwiers L.-H."/>
            <person name="Turgeon B."/>
            <person name="Goodwin S."/>
            <person name="Spatafora J."/>
            <person name="Crous P."/>
            <person name="Grigoriev I."/>
        </authorList>
    </citation>
    <scope>NUCLEOTIDE SEQUENCE</scope>
    <source>
        <strain evidence="1">CBS 122681</strain>
    </source>
</reference>
<keyword evidence="2" id="KW-1185">Reference proteome</keyword>
<dbReference type="EMBL" id="MU004554">
    <property type="protein sequence ID" value="KAF2648167.1"/>
    <property type="molecule type" value="Genomic_DNA"/>
</dbReference>
<protein>
    <submittedName>
        <fullName evidence="1">Uncharacterized protein</fullName>
    </submittedName>
</protein>
<gene>
    <name evidence="1" type="ORF">K491DRAFT_722818</name>
</gene>
<organism evidence="1 2">
    <name type="scientific">Lophiostoma macrostomum CBS 122681</name>
    <dbReference type="NCBI Taxonomy" id="1314788"/>
    <lineage>
        <taxon>Eukaryota</taxon>
        <taxon>Fungi</taxon>
        <taxon>Dikarya</taxon>
        <taxon>Ascomycota</taxon>
        <taxon>Pezizomycotina</taxon>
        <taxon>Dothideomycetes</taxon>
        <taxon>Pleosporomycetidae</taxon>
        <taxon>Pleosporales</taxon>
        <taxon>Lophiostomataceae</taxon>
        <taxon>Lophiostoma</taxon>
    </lineage>
</organism>
<evidence type="ECO:0000313" key="2">
    <source>
        <dbReference type="Proteomes" id="UP000799324"/>
    </source>
</evidence>